<dbReference type="EMBL" id="CP042425">
    <property type="protein sequence ID" value="QEL13679.1"/>
    <property type="molecule type" value="Genomic_DNA"/>
</dbReference>
<dbReference type="RefSeq" id="WP_149108629.1">
    <property type="nucleotide sequence ID" value="NZ_CP042425.1"/>
</dbReference>
<reference evidence="2" key="1">
    <citation type="submission" date="2019-08" db="EMBL/GenBank/DDBJ databases">
        <title>Limnoglobus roseus gen. nov., sp. nov., a novel freshwater planctomycete with a giant genome from the family Gemmataceae.</title>
        <authorList>
            <person name="Kulichevskaya I.S."/>
            <person name="Naumoff D.G."/>
            <person name="Miroshnikov K."/>
            <person name="Ivanova A."/>
            <person name="Philippov D.A."/>
            <person name="Hakobyan A."/>
            <person name="Rijpstra I.C."/>
            <person name="Sinninghe Damste J.S."/>
            <person name="Liesack W."/>
            <person name="Dedysh S.N."/>
        </authorList>
    </citation>
    <scope>NUCLEOTIDE SEQUENCE [LARGE SCALE GENOMIC DNA]</scope>
    <source>
        <strain evidence="2">PX52</strain>
    </source>
</reference>
<gene>
    <name evidence="1" type="ORF">PX52LOC_00537</name>
</gene>
<organism evidence="1 2">
    <name type="scientific">Limnoglobus roseus</name>
    <dbReference type="NCBI Taxonomy" id="2598579"/>
    <lineage>
        <taxon>Bacteria</taxon>
        <taxon>Pseudomonadati</taxon>
        <taxon>Planctomycetota</taxon>
        <taxon>Planctomycetia</taxon>
        <taxon>Gemmatales</taxon>
        <taxon>Gemmataceae</taxon>
        <taxon>Limnoglobus</taxon>
    </lineage>
</organism>
<evidence type="ECO:0000313" key="1">
    <source>
        <dbReference type="EMBL" id="QEL13679.1"/>
    </source>
</evidence>
<keyword evidence="2" id="KW-1185">Reference proteome</keyword>
<protein>
    <submittedName>
        <fullName evidence="1">Uncharacterized protein</fullName>
    </submittedName>
</protein>
<dbReference type="AlphaFoldDB" id="A0A5C1A3M2"/>
<sequence>MAHDPVDRTCATLPRGETVLLYRRPGQNWQIDLCQWPPHRHGADGSGLPPTLARPQFVLARHRGWHQLEFETEYEAMAFVAVQLATDAPVR</sequence>
<name>A0A5C1A3M2_9BACT</name>
<dbReference type="Proteomes" id="UP000324974">
    <property type="component" value="Chromosome"/>
</dbReference>
<dbReference type="KEGG" id="lrs:PX52LOC_00537"/>
<proteinExistence type="predicted"/>
<evidence type="ECO:0000313" key="2">
    <source>
        <dbReference type="Proteomes" id="UP000324974"/>
    </source>
</evidence>
<accession>A0A5C1A3M2</accession>